<keyword evidence="2" id="KW-1185">Reference proteome</keyword>
<reference evidence="1" key="1">
    <citation type="journal article" date="2017" name="Nature">
        <title>The sunflower genome provides insights into oil metabolism, flowering and Asterid evolution.</title>
        <authorList>
            <person name="Badouin H."/>
            <person name="Gouzy J."/>
            <person name="Grassa C.J."/>
            <person name="Murat F."/>
            <person name="Staton S.E."/>
            <person name="Cottret L."/>
            <person name="Lelandais-Briere C."/>
            <person name="Owens G.L."/>
            <person name="Carrere S."/>
            <person name="Mayjonade B."/>
            <person name="Legrand L."/>
            <person name="Gill N."/>
            <person name="Kane N.C."/>
            <person name="Bowers J.E."/>
            <person name="Hubner S."/>
            <person name="Bellec A."/>
            <person name="Berard A."/>
            <person name="Berges H."/>
            <person name="Blanchet N."/>
            <person name="Boniface M.C."/>
            <person name="Brunel D."/>
            <person name="Catrice O."/>
            <person name="Chaidir N."/>
            <person name="Claudel C."/>
            <person name="Donnadieu C."/>
            <person name="Faraut T."/>
            <person name="Fievet G."/>
            <person name="Helmstetter N."/>
            <person name="King M."/>
            <person name="Knapp S.J."/>
            <person name="Lai Z."/>
            <person name="Le Paslier M.C."/>
            <person name="Lippi Y."/>
            <person name="Lorenzon L."/>
            <person name="Mandel J.R."/>
            <person name="Marage G."/>
            <person name="Marchand G."/>
            <person name="Marquand E."/>
            <person name="Bret-Mestries E."/>
            <person name="Morien E."/>
            <person name="Nambeesan S."/>
            <person name="Nguyen T."/>
            <person name="Pegot-Espagnet P."/>
            <person name="Pouilly N."/>
            <person name="Raftis F."/>
            <person name="Sallet E."/>
            <person name="Schiex T."/>
            <person name="Thomas J."/>
            <person name="Vandecasteele C."/>
            <person name="Vares D."/>
            <person name="Vear F."/>
            <person name="Vautrin S."/>
            <person name="Crespi M."/>
            <person name="Mangin B."/>
            <person name="Burke J.M."/>
            <person name="Salse J."/>
            <person name="Munos S."/>
            <person name="Vincourt P."/>
            <person name="Rieseberg L.H."/>
            <person name="Langlade N.B."/>
        </authorList>
    </citation>
    <scope>NUCLEOTIDE SEQUENCE</scope>
    <source>
        <tissue evidence="1">Leaves</tissue>
    </source>
</reference>
<protein>
    <submittedName>
        <fullName evidence="1">Uncharacterized protein</fullName>
    </submittedName>
</protein>
<dbReference type="Proteomes" id="UP000215914">
    <property type="component" value="Unassembled WGS sequence"/>
</dbReference>
<organism evidence="1 2">
    <name type="scientific">Helianthus annuus</name>
    <name type="common">Common sunflower</name>
    <dbReference type="NCBI Taxonomy" id="4232"/>
    <lineage>
        <taxon>Eukaryota</taxon>
        <taxon>Viridiplantae</taxon>
        <taxon>Streptophyta</taxon>
        <taxon>Embryophyta</taxon>
        <taxon>Tracheophyta</taxon>
        <taxon>Spermatophyta</taxon>
        <taxon>Magnoliopsida</taxon>
        <taxon>eudicotyledons</taxon>
        <taxon>Gunneridae</taxon>
        <taxon>Pentapetalae</taxon>
        <taxon>asterids</taxon>
        <taxon>campanulids</taxon>
        <taxon>Asterales</taxon>
        <taxon>Asteraceae</taxon>
        <taxon>Asteroideae</taxon>
        <taxon>Heliantheae alliance</taxon>
        <taxon>Heliantheae</taxon>
        <taxon>Helianthus</taxon>
    </lineage>
</organism>
<evidence type="ECO:0000313" key="2">
    <source>
        <dbReference type="Proteomes" id="UP000215914"/>
    </source>
</evidence>
<dbReference type="EMBL" id="MNCJ02000319">
    <property type="protein sequence ID" value="KAF5810552.1"/>
    <property type="molecule type" value="Genomic_DNA"/>
</dbReference>
<evidence type="ECO:0000313" key="1">
    <source>
        <dbReference type="EMBL" id="KAF5810552.1"/>
    </source>
</evidence>
<proteinExistence type="predicted"/>
<accession>A0A9K3J8R0</accession>
<name>A0A9K3J8R0_HELAN</name>
<gene>
    <name evidence="1" type="ORF">HanXRQr2_Chr04g0170891</name>
</gene>
<dbReference type="Gramene" id="mRNA:HanXRQr2_Chr04g0170891">
    <property type="protein sequence ID" value="mRNA:HanXRQr2_Chr04g0170891"/>
    <property type="gene ID" value="HanXRQr2_Chr04g0170891"/>
</dbReference>
<dbReference type="AlphaFoldDB" id="A0A9K3J8R0"/>
<comment type="caution">
    <text evidence="1">The sequence shown here is derived from an EMBL/GenBank/DDBJ whole genome shotgun (WGS) entry which is preliminary data.</text>
</comment>
<reference evidence="1" key="2">
    <citation type="submission" date="2020-06" db="EMBL/GenBank/DDBJ databases">
        <title>Helianthus annuus Genome sequencing and assembly Release 2.</title>
        <authorList>
            <person name="Gouzy J."/>
            <person name="Langlade N."/>
            <person name="Munos S."/>
        </authorList>
    </citation>
    <scope>NUCLEOTIDE SEQUENCE</scope>
    <source>
        <tissue evidence="1">Leaves</tissue>
    </source>
</reference>
<sequence>MRFRSHSGRSLLIFLRVYISSSSNKKHPSLKVPKYTKFDTAIGVKSPKYTKFEGRIIKPTRVFKSSSCPNTLNESQFDQRCCQHHCPQQSPPSCIVSTQCQRCNGTLNY</sequence>